<accession>A0A251XNF5</accession>
<gene>
    <name evidence="1" type="ORF">CMMCAS07_06555</name>
</gene>
<comment type="caution">
    <text evidence="1">The sequence shown here is derived from an EMBL/GenBank/DDBJ whole genome shotgun (WGS) entry which is preliminary data.</text>
</comment>
<organism evidence="1 2">
    <name type="scientific">Clavibacter michiganensis subsp. michiganensis</name>
    <dbReference type="NCBI Taxonomy" id="33013"/>
    <lineage>
        <taxon>Bacteria</taxon>
        <taxon>Bacillati</taxon>
        <taxon>Actinomycetota</taxon>
        <taxon>Actinomycetes</taxon>
        <taxon>Micrococcales</taxon>
        <taxon>Microbacteriaceae</taxon>
        <taxon>Clavibacter</taxon>
    </lineage>
</organism>
<reference evidence="1 2" key="1">
    <citation type="submission" date="2016-08" db="EMBL/GenBank/DDBJ databases">
        <title>Genome sequence of Clavibacter michiganensis subsp. michiganensis strain CASJ007.</title>
        <authorList>
            <person name="Thapa S.P."/>
            <person name="Coaker G."/>
        </authorList>
    </citation>
    <scope>NUCLEOTIDE SEQUENCE [LARGE SCALE GENOMIC DNA]</scope>
    <source>
        <strain evidence="1">CASJ007</strain>
    </source>
</reference>
<dbReference type="EMBL" id="MDHH01000001">
    <property type="protein sequence ID" value="OUE04588.1"/>
    <property type="molecule type" value="Genomic_DNA"/>
</dbReference>
<name>A0A251XNF5_CLAMM</name>
<protein>
    <submittedName>
        <fullName evidence="1">Uncharacterized protein</fullName>
    </submittedName>
</protein>
<dbReference type="AlphaFoldDB" id="A0A251XNF5"/>
<keyword evidence="2" id="KW-1185">Reference proteome</keyword>
<evidence type="ECO:0000313" key="1">
    <source>
        <dbReference type="EMBL" id="OUE04588.1"/>
    </source>
</evidence>
<sequence length="111" mass="11738">MSVGIPDVAATVLFSTSSDRASRKTARMAASSCRVPALTVRTVRSARRARAGSSSTCRSASVECRAITASEFATESCRSRAMRTRSSLILRRSSVSFAAVTALSRSSTAWA</sequence>
<evidence type="ECO:0000313" key="2">
    <source>
        <dbReference type="Proteomes" id="UP000195062"/>
    </source>
</evidence>
<proteinExistence type="predicted"/>
<dbReference type="Proteomes" id="UP000195062">
    <property type="component" value="Unassembled WGS sequence"/>
</dbReference>